<keyword evidence="8" id="KW-0131">Cell cycle</keyword>
<evidence type="ECO:0000256" key="7">
    <source>
        <dbReference type="ARBA" id="ARBA00023172"/>
    </source>
</evidence>
<dbReference type="PROSITE" id="PS51900">
    <property type="entry name" value="CB"/>
    <property type="match status" value="1"/>
</dbReference>
<evidence type="ECO:0000256" key="9">
    <source>
        <dbReference type="PROSITE-ProRule" id="PRU01248"/>
    </source>
</evidence>
<keyword evidence="2" id="KW-0963">Cytoplasm</keyword>
<dbReference type="PANTHER" id="PTHR30349:SF77">
    <property type="entry name" value="TYROSINE RECOMBINASE XERC"/>
    <property type="match status" value="1"/>
</dbReference>
<sequence length="444" mass="52594">MYMITEFNSLDGIYYEKRFITEGGEVILKDKVHFQNAKIHYEGTEYVFLYDIKMNPIPEVFDYLNFELEGASPNHRYTALNALKFLYSFLELYDLKLDSLSKNDILNLFSFLEGISRKGTLYQLELCTLRSPSTINTYNAIYRNFFLYLGYDNSPILKKSTNYKLIYNDETDSPMKIYKYDVSLEDYKPEISTPMYIRVDEFKKILEVIRNEYTLKEECIVRLMFENGLRLGEVLGITNEDIVVNDRGNFLYLRNRCSDSSDQLAKGRMIPKNKKEYQMKKYKTKDIGYQVVNLSDVLLDKINDYVNEYHLNDSVKFQKNYLEYTYADSVEDENTDNFYIFINSIGKPLSQNLWGKTLRKIFKKAGLNVDKEQRENNLSHRFRHGYAMFMVQYKNVDALTLKNLLRHNNINSVKHYYRPTDEEVIKKRTSLVESIYEVIPELTI</sequence>
<keyword evidence="4" id="KW-0159">Chromosome partition</keyword>
<evidence type="ECO:0000259" key="11">
    <source>
        <dbReference type="PROSITE" id="PS51900"/>
    </source>
</evidence>
<dbReference type="Pfam" id="PF00589">
    <property type="entry name" value="Phage_integrase"/>
    <property type="match status" value="1"/>
</dbReference>
<keyword evidence="13" id="KW-1185">Reference proteome</keyword>
<reference evidence="12" key="1">
    <citation type="submission" date="2023-07" db="EMBL/GenBank/DDBJ databases">
        <title>Genomic Encyclopedia of Type Strains, Phase IV (KMG-IV): sequencing the most valuable type-strain genomes for metagenomic binning, comparative biology and taxonomic classification.</title>
        <authorList>
            <person name="Goeker M."/>
        </authorList>
    </citation>
    <scope>NUCLEOTIDE SEQUENCE</scope>
    <source>
        <strain evidence="12">DSM 23947</strain>
    </source>
</reference>
<evidence type="ECO:0000256" key="1">
    <source>
        <dbReference type="ARBA" id="ARBA00004496"/>
    </source>
</evidence>
<dbReference type="PROSITE" id="PS51898">
    <property type="entry name" value="TYR_RECOMBINASE"/>
    <property type="match status" value="1"/>
</dbReference>
<keyword evidence="6 9" id="KW-0238">DNA-binding</keyword>
<dbReference type="EMBL" id="JAUSUC010000022">
    <property type="protein sequence ID" value="MDQ0215544.1"/>
    <property type="molecule type" value="Genomic_DNA"/>
</dbReference>
<dbReference type="InterPro" id="IPR044068">
    <property type="entry name" value="CB"/>
</dbReference>
<evidence type="ECO:0000256" key="4">
    <source>
        <dbReference type="ARBA" id="ARBA00022829"/>
    </source>
</evidence>
<evidence type="ECO:0000256" key="3">
    <source>
        <dbReference type="ARBA" id="ARBA00022618"/>
    </source>
</evidence>
<dbReference type="InterPro" id="IPR050090">
    <property type="entry name" value="Tyrosine_recombinase_XerCD"/>
</dbReference>
<evidence type="ECO:0000256" key="2">
    <source>
        <dbReference type="ARBA" id="ARBA00022490"/>
    </source>
</evidence>
<comment type="subcellular location">
    <subcellularLocation>
        <location evidence="1">Cytoplasm</location>
    </subcellularLocation>
</comment>
<feature type="domain" description="Core-binding (CB)" evidence="11">
    <location>
        <begin position="55"/>
        <end position="150"/>
    </location>
</feature>
<dbReference type="GO" id="GO:0015074">
    <property type="term" value="P:DNA integration"/>
    <property type="evidence" value="ECO:0007669"/>
    <property type="project" value="UniProtKB-KW"/>
</dbReference>
<dbReference type="Gene3D" id="1.10.443.10">
    <property type="entry name" value="Intergrase catalytic core"/>
    <property type="match status" value="1"/>
</dbReference>
<gene>
    <name evidence="12" type="ORF">J2S13_001962</name>
</gene>
<organism evidence="12 13">
    <name type="scientific">Oikeobacillus pervagus</name>
    <dbReference type="NCBI Taxonomy" id="1325931"/>
    <lineage>
        <taxon>Bacteria</taxon>
        <taxon>Bacillati</taxon>
        <taxon>Bacillota</taxon>
        <taxon>Bacilli</taxon>
        <taxon>Bacillales</taxon>
        <taxon>Bacillaceae</taxon>
        <taxon>Oikeobacillus</taxon>
    </lineage>
</organism>
<comment type="caution">
    <text evidence="12">The sequence shown here is derived from an EMBL/GenBank/DDBJ whole genome shotgun (WGS) entry which is preliminary data.</text>
</comment>
<dbReference type="GO" id="GO:0003677">
    <property type="term" value="F:DNA binding"/>
    <property type="evidence" value="ECO:0007669"/>
    <property type="project" value="UniProtKB-UniRule"/>
</dbReference>
<evidence type="ECO:0000256" key="5">
    <source>
        <dbReference type="ARBA" id="ARBA00022908"/>
    </source>
</evidence>
<evidence type="ECO:0000313" key="13">
    <source>
        <dbReference type="Proteomes" id="UP001237207"/>
    </source>
</evidence>
<proteinExistence type="predicted"/>
<dbReference type="PANTHER" id="PTHR30349">
    <property type="entry name" value="PHAGE INTEGRASE-RELATED"/>
    <property type="match status" value="1"/>
</dbReference>
<dbReference type="GO" id="GO:0006310">
    <property type="term" value="P:DNA recombination"/>
    <property type="evidence" value="ECO:0007669"/>
    <property type="project" value="UniProtKB-KW"/>
</dbReference>
<dbReference type="CDD" id="cd00397">
    <property type="entry name" value="DNA_BRE_C"/>
    <property type="match status" value="1"/>
</dbReference>
<feature type="domain" description="Tyr recombinase" evidence="10">
    <location>
        <begin position="192"/>
        <end position="430"/>
    </location>
</feature>
<protein>
    <submittedName>
        <fullName evidence="12">Integrase/recombinase XerD</fullName>
    </submittedName>
</protein>
<keyword evidence="5" id="KW-0229">DNA integration</keyword>
<accession>A0AAJ1T445</accession>
<dbReference type="GO" id="GO:0007059">
    <property type="term" value="P:chromosome segregation"/>
    <property type="evidence" value="ECO:0007669"/>
    <property type="project" value="UniProtKB-KW"/>
</dbReference>
<keyword evidence="7" id="KW-0233">DNA recombination</keyword>
<evidence type="ECO:0000256" key="8">
    <source>
        <dbReference type="ARBA" id="ARBA00023306"/>
    </source>
</evidence>
<dbReference type="AlphaFoldDB" id="A0AAJ1T445"/>
<dbReference type="GO" id="GO:0005737">
    <property type="term" value="C:cytoplasm"/>
    <property type="evidence" value="ECO:0007669"/>
    <property type="project" value="UniProtKB-SubCell"/>
</dbReference>
<dbReference type="InterPro" id="IPR002104">
    <property type="entry name" value="Integrase_catalytic"/>
</dbReference>
<dbReference type="Proteomes" id="UP001237207">
    <property type="component" value="Unassembled WGS sequence"/>
</dbReference>
<dbReference type="InterPro" id="IPR013762">
    <property type="entry name" value="Integrase-like_cat_sf"/>
</dbReference>
<dbReference type="GO" id="GO:0051301">
    <property type="term" value="P:cell division"/>
    <property type="evidence" value="ECO:0007669"/>
    <property type="project" value="UniProtKB-KW"/>
</dbReference>
<keyword evidence="3" id="KW-0132">Cell division</keyword>
<evidence type="ECO:0000313" key="12">
    <source>
        <dbReference type="EMBL" id="MDQ0215544.1"/>
    </source>
</evidence>
<name>A0AAJ1T445_9BACI</name>
<evidence type="ECO:0000259" key="10">
    <source>
        <dbReference type="PROSITE" id="PS51898"/>
    </source>
</evidence>
<evidence type="ECO:0000256" key="6">
    <source>
        <dbReference type="ARBA" id="ARBA00023125"/>
    </source>
</evidence>
<dbReference type="RefSeq" id="WP_307257549.1">
    <property type="nucleotide sequence ID" value="NZ_JAUSUC010000022.1"/>
</dbReference>
<dbReference type="InterPro" id="IPR011010">
    <property type="entry name" value="DNA_brk_join_enz"/>
</dbReference>
<dbReference type="SUPFAM" id="SSF56349">
    <property type="entry name" value="DNA breaking-rejoining enzymes"/>
    <property type="match status" value="1"/>
</dbReference>